<dbReference type="CDD" id="cd06558">
    <property type="entry name" value="crotonase-like"/>
    <property type="match status" value="1"/>
</dbReference>
<evidence type="ECO:0000313" key="6">
    <source>
        <dbReference type="EMBL" id="WFD04366.1"/>
    </source>
</evidence>
<accession>A0AAF0E234</accession>
<dbReference type="EMBL" id="CP119941">
    <property type="protein sequence ID" value="WFD04366.1"/>
    <property type="molecule type" value="Genomic_DNA"/>
</dbReference>
<evidence type="ECO:0000256" key="3">
    <source>
        <dbReference type="ARBA" id="ARBA00022832"/>
    </source>
</evidence>
<keyword evidence="7" id="KW-1185">Reference proteome</keyword>
<dbReference type="SUPFAM" id="SSF52096">
    <property type="entry name" value="ClpP/crotonase"/>
    <property type="match status" value="1"/>
</dbReference>
<dbReference type="PANTHER" id="PTHR43149:SF1">
    <property type="entry name" value="DELTA(3,5)-DELTA(2,4)-DIENOYL-COA ISOMERASE, MITOCHONDRIAL"/>
    <property type="match status" value="1"/>
</dbReference>
<organism evidence="6 7">
    <name type="scientific">Malassezia obtusa</name>
    <dbReference type="NCBI Taxonomy" id="76774"/>
    <lineage>
        <taxon>Eukaryota</taxon>
        <taxon>Fungi</taxon>
        <taxon>Dikarya</taxon>
        <taxon>Basidiomycota</taxon>
        <taxon>Ustilaginomycotina</taxon>
        <taxon>Malasseziomycetes</taxon>
        <taxon>Malasseziales</taxon>
        <taxon>Malasseziaceae</taxon>
        <taxon>Malassezia</taxon>
    </lineage>
</organism>
<name>A0AAF0E234_9BASI</name>
<dbReference type="Pfam" id="PF00378">
    <property type="entry name" value="ECH_1"/>
    <property type="match status" value="1"/>
</dbReference>
<dbReference type="InterPro" id="IPR045002">
    <property type="entry name" value="Ech1-like"/>
</dbReference>
<gene>
    <name evidence="6" type="ORF">MOBT1_003073</name>
</gene>
<protein>
    <recommendedName>
        <fullName evidence="8">Enoyl-CoA hydratase</fullName>
    </recommendedName>
</protein>
<keyword evidence="5" id="KW-0413">Isomerase</keyword>
<dbReference type="Gene3D" id="3.90.226.10">
    <property type="entry name" value="2-enoyl-CoA Hydratase, Chain A, domain 1"/>
    <property type="match status" value="1"/>
</dbReference>
<dbReference type="InterPro" id="IPR001753">
    <property type="entry name" value="Enoyl-CoA_hydra/iso"/>
</dbReference>
<evidence type="ECO:0000256" key="2">
    <source>
        <dbReference type="ARBA" id="ARBA00005254"/>
    </source>
</evidence>
<evidence type="ECO:0000256" key="5">
    <source>
        <dbReference type="ARBA" id="ARBA00023235"/>
    </source>
</evidence>
<comment type="similarity">
    <text evidence="2">Belongs to the enoyl-CoA hydratase/isomerase family.</text>
</comment>
<dbReference type="AlphaFoldDB" id="A0AAF0E234"/>
<dbReference type="GO" id="GO:0005739">
    <property type="term" value="C:mitochondrion"/>
    <property type="evidence" value="ECO:0007669"/>
    <property type="project" value="TreeGrafter"/>
</dbReference>
<evidence type="ECO:0000256" key="1">
    <source>
        <dbReference type="ARBA" id="ARBA00005005"/>
    </source>
</evidence>
<dbReference type="InterPro" id="IPR014748">
    <property type="entry name" value="Enoyl-CoA_hydra_C"/>
</dbReference>
<dbReference type="FunFam" id="1.10.12.10:FF:000004">
    <property type="entry name" value="Delta3,5-delta2,4-dienoyl-CoA isomerase"/>
    <property type="match status" value="1"/>
</dbReference>
<dbReference type="InterPro" id="IPR029045">
    <property type="entry name" value="ClpP/crotonase-like_dom_sf"/>
</dbReference>
<dbReference type="PANTHER" id="PTHR43149">
    <property type="entry name" value="ENOYL-COA HYDRATASE"/>
    <property type="match status" value="1"/>
</dbReference>
<sequence>MSYPAPYRAYAQPEFFALEWLAEGVLGVAFNRPPVNAFHVAKWTELHRIFDHIRGDGDVRAVVLYGNGRCFTAGLDLNDPEFHALLDGSDPARIALRVRAFIERFQASLTAIETCERPVIGVAHSHSIGLAVDILSAADVRYAAQDARFSIREAAIGLAADIGTLQRFPKVVASDSAARELAYTARFFDAAEAKDIGFVSRVFDSRDAALQGAVATAKQIAQLSPVAVTGTKQALVYSRDHSVAEGLQFMQYLNSALLQTGDLAAAMAAAMRKTKPQFAKL</sequence>
<evidence type="ECO:0000256" key="4">
    <source>
        <dbReference type="ARBA" id="ARBA00023098"/>
    </source>
</evidence>
<dbReference type="GO" id="GO:0051750">
    <property type="term" value="F:delta(3,5)-delta(2,4)-dienoyl-CoA isomerase activity"/>
    <property type="evidence" value="ECO:0007669"/>
    <property type="project" value="TreeGrafter"/>
</dbReference>
<evidence type="ECO:0000313" key="7">
    <source>
        <dbReference type="Proteomes" id="UP001214603"/>
    </source>
</evidence>
<proteinExistence type="inferred from homology"/>
<comment type="pathway">
    <text evidence="1">Lipid metabolism; fatty acid beta-oxidation.</text>
</comment>
<dbReference type="GO" id="GO:0006631">
    <property type="term" value="P:fatty acid metabolic process"/>
    <property type="evidence" value="ECO:0007669"/>
    <property type="project" value="UniProtKB-KW"/>
</dbReference>
<dbReference type="Gene3D" id="1.10.12.10">
    <property type="entry name" value="Lyase 2-enoyl-coa Hydratase, Chain A, domain 2"/>
    <property type="match status" value="1"/>
</dbReference>
<reference evidence="6" key="1">
    <citation type="submission" date="2023-03" db="EMBL/GenBank/DDBJ databases">
        <title>Mating type loci evolution in Malassezia.</title>
        <authorList>
            <person name="Coelho M.A."/>
        </authorList>
    </citation>
    <scope>NUCLEOTIDE SEQUENCE</scope>
    <source>
        <strain evidence="6">CBS 7876</strain>
    </source>
</reference>
<keyword evidence="3" id="KW-0276">Fatty acid metabolism</keyword>
<evidence type="ECO:0008006" key="8">
    <source>
        <dbReference type="Google" id="ProtNLM"/>
    </source>
</evidence>
<keyword evidence="4" id="KW-0443">Lipid metabolism</keyword>
<dbReference type="Proteomes" id="UP001214603">
    <property type="component" value="Chromosome 8"/>
</dbReference>